<comment type="caution">
    <text evidence="1">The sequence shown here is derived from an EMBL/GenBank/DDBJ whole genome shotgun (WGS) entry which is preliminary data.</text>
</comment>
<keyword evidence="2" id="KW-1185">Reference proteome</keyword>
<accession>A0A444VPZ5</accession>
<evidence type="ECO:0000313" key="1">
    <source>
        <dbReference type="EMBL" id="RYC52871.1"/>
    </source>
</evidence>
<dbReference type="Proteomes" id="UP000290261">
    <property type="component" value="Unassembled WGS sequence"/>
</dbReference>
<dbReference type="RefSeq" id="WP_129652596.1">
    <property type="nucleotide sequence ID" value="NZ_ML142907.1"/>
</dbReference>
<sequence length="218" mass="25274">MSFPKKTNLNFHLGGSRVYEVANGLDEFLKVLERDFFAEAKVQCNFDAETKKTDLVLGIHLNFGITESLHYLNKGSWGGMTFTEHNTVASSSFKDALLRLNQQNSYSIDIAEISFHFKDTSVVVSRLYDQSIPQQLGDILLMVSKHFVYLTKGLTEMPYEIFVPVFEDKTQKAGEPLQKHNDYFDFWGLYFEDEKQHQVMVYSLEEKRLNQDDLFLLE</sequence>
<organism evidence="1 2">
    <name type="scientific">Flagellimonas olearia</name>
    <dbReference type="NCBI Taxonomy" id="552546"/>
    <lineage>
        <taxon>Bacteria</taxon>
        <taxon>Pseudomonadati</taxon>
        <taxon>Bacteroidota</taxon>
        <taxon>Flavobacteriia</taxon>
        <taxon>Flavobacteriales</taxon>
        <taxon>Flavobacteriaceae</taxon>
        <taxon>Flagellimonas</taxon>
    </lineage>
</organism>
<reference evidence="1 2" key="1">
    <citation type="submission" date="2014-04" db="EMBL/GenBank/DDBJ databases">
        <title>Whole genome of Muricauda olearia.</title>
        <authorList>
            <person name="Zhang X.-H."/>
            <person name="Tang K."/>
        </authorList>
    </citation>
    <scope>NUCLEOTIDE SEQUENCE [LARGE SCALE GENOMIC DNA]</scope>
    <source>
        <strain evidence="1 2">Th120</strain>
    </source>
</reference>
<gene>
    <name evidence="1" type="ORF">DN53_01230</name>
</gene>
<evidence type="ECO:0000313" key="2">
    <source>
        <dbReference type="Proteomes" id="UP000290261"/>
    </source>
</evidence>
<dbReference type="AlphaFoldDB" id="A0A444VPZ5"/>
<dbReference type="EMBL" id="JJMP01000001">
    <property type="protein sequence ID" value="RYC52871.1"/>
    <property type="molecule type" value="Genomic_DNA"/>
</dbReference>
<protein>
    <submittedName>
        <fullName evidence="1">Uncharacterized protein</fullName>
    </submittedName>
</protein>
<name>A0A444VPZ5_9FLAO</name>
<proteinExistence type="predicted"/>